<dbReference type="InterPro" id="IPR036097">
    <property type="entry name" value="HisK_dim/P_sf"/>
</dbReference>
<evidence type="ECO:0000256" key="12">
    <source>
        <dbReference type="ARBA" id="ARBA00023012"/>
    </source>
</evidence>
<dbReference type="Gene3D" id="3.30.450.20">
    <property type="entry name" value="PAS domain"/>
    <property type="match status" value="1"/>
</dbReference>
<evidence type="ECO:0000256" key="14">
    <source>
        <dbReference type="PROSITE-ProRule" id="PRU00110"/>
    </source>
</evidence>
<evidence type="ECO:0000256" key="9">
    <source>
        <dbReference type="ARBA" id="ARBA00022777"/>
    </source>
</evidence>
<evidence type="ECO:0000313" key="23">
    <source>
        <dbReference type="Proteomes" id="UP001239909"/>
    </source>
</evidence>
<dbReference type="PROSITE" id="PS50110">
    <property type="entry name" value="RESPONSE_REGULATORY"/>
    <property type="match status" value="1"/>
</dbReference>
<dbReference type="PANTHER" id="PTHR43047:SF64">
    <property type="entry name" value="HISTIDINE KINASE CONTAINING CHEY-HOMOLOGOUS RECEIVER DOMAIN AND PAS DOMAIN-RELATED"/>
    <property type="match status" value="1"/>
</dbReference>
<name>A0ABQ6LJU7_9RHOB</name>
<feature type="compositionally biased region" description="Low complexity" evidence="16">
    <location>
        <begin position="864"/>
        <end position="895"/>
    </location>
</feature>
<dbReference type="CDD" id="cd17546">
    <property type="entry name" value="REC_hyHK_CKI1_RcsC-like"/>
    <property type="match status" value="1"/>
</dbReference>
<evidence type="ECO:0000259" key="19">
    <source>
        <dbReference type="PROSITE" id="PS50110"/>
    </source>
</evidence>
<protein>
    <recommendedName>
        <fullName evidence="3">histidine kinase</fullName>
        <ecNumber evidence="3">2.7.13.3</ecNumber>
    </recommendedName>
</protein>
<sequence length="1294" mass="129567">MPGASGSSTASSSSEPGAARPGIGLALALAIAALSITVILVLGDRVREGLAGLRAHHDDNTTWSMAQLSTDMLRLRIDARRAIDAGAADLDALRRRYDIFYSRVGILLEGNALDHVERAAERAAATELEAFRDALVPLMDGPDAALRAALPGIVERLDRLFVRARDLELAVLAAKAQASTEERESLISLLLWTGGAMLAVNAVLIATAGGIGFQSRRIARQSAELRQSAERMTASVASAIDAVLVADADGTIIEYNPAAERIFGFPRAEAIGQMIGELIIPPELRAAHRAGLARYLATGRSDLVGKGLHELSALNAAGERFPIELSIGRYSGERGPLFIAYIRDISERKRIEVERREAFERIASADRAKSDFLAVMSHEMRTPVAGVLTALDLVGREPLGPSGRANLERAKRSAEILLGHVSDVLDIAAIDSGKIQLSHRPFALGAMVAELADSLRGPAERRGNRLTVALDPSLPPWVASDERRIRQVLSNLIGNAIKFTTGGRIVVALDRIGEAEGRVRIGFSVTDTGIGIGKADLPKLFQDFVTLDAAYSREAGGTGLGLAVSRRIVRALGGEIGVESARGAGSRFWFRLALDPAEPAGNGEAVPPRQAHAGRRLLLVEDNEINRELAAQMLAEAGFAVALAEDGIIGLQKARQARFDLILMDVSMPRQDGIETTRLIRDPAQAAASRESPIIGITAHAQPEEIERFLAAGMDRCLLKPLRIPELLAAIEAVPDRPPGARRAEAGGADTGGADAREAIAGAPETAPSGTGAPDAGGADASAPDTAAPGSGVPDAGMPGTHLPEASAPVTGGSDNSEARAGPPVTGAAGTGTPKTGGADAGGAEAGAPDIAASGTGSSDNSEARAGPPGTGTASTGAPAPGGADASGAEAGAPDTAASGTGIPDTGRVESGAPDPGATRTGGPDNVGIETGTPDPGASGTCLPDASGVETGIPEVGATGTCAHDPGGAGAGTPDPDVSGTSPPDAGGVETGTPEAGASGAGIPDAGGAGAELAKAGATGTGGRVASVPGTGLPGAGATGSASSDAVGAGASLRAAGASRAGIPDAGGTGADLAKAGAIGTGGRDTRVPRTGFPGADATGTDSPEAGASGADLLEAGVTGTGGPDSGGGDIGAPEAGAKGTGVHEAGGAEPPAAAGEPSAAAARRSGEAAGDSMVGIDVPQALALLSGRSSGLVERVLAQFETEQDRRWQEIRQARARMDAPGVARAAHALCGTASAVGATGLAGLMGEVESAAKAGSLGACDRALAREAAARRVIAADLGHLRKALADIAGEP</sequence>
<dbReference type="InterPro" id="IPR013767">
    <property type="entry name" value="PAS_fold"/>
</dbReference>
<evidence type="ECO:0000256" key="7">
    <source>
        <dbReference type="ARBA" id="ARBA00022679"/>
    </source>
</evidence>
<feature type="modified residue" description="Phosphohistidine" evidence="14">
    <location>
        <position position="1229"/>
    </location>
</feature>
<keyword evidence="9" id="KW-0418">Kinase</keyword>
<evidence type="ECO:0000259" key="21">
    <source>
        <dbReference type="PROSITE" id="PS50894"/>
    </source>
</evidence>
<evidence type="ECO:0000256" key="17">
    <source>
        <dbReference type="SAM" id="Phobius"/>
    </source>
</evidence>
<dbReference type="CDD" id="cd16922">
    <property type="entry name" value="HATPase_EvgS-ArcB-TorS-like"/>
    <property type="match status" value="1"/>
</dbReference>
<dbReference type="Gene3D" id="3.30.565.10">
    <property type="entry name" value="Histidine kinase-like ATPase, C-terminal domain"/>
    <property type="match status" value="1"/>
</dbReference>
<comment type="catalytic activity">
    <reaction evidence="1">
        <text>ATP + protein L-histidine = ADP + protein N-phospho-L-histidine.</text>
        <dbReference type="EC" id="2.7.13.3"/>
    </reaction>
</comment>
<dbReference type="Gene3D" id="1.20.120.160">
    <property type="entry name" value="HPT domain"/>
    <property type="match status" value="1"/>
</dbReference>
<evidence type="ECO:0000256" key="6">
    <source>
        <dbReference type="ARBA" id="ARBA00022553"/>
    </source>
</evidence>
<dbReference type="CDD" id="cd00082">
    <property type="entry name" value="HisKA"/>
    <property type="match status" value="1"/>
</dbReference>
<dbReference type="InterPro" id="IPR036641">
    <property type="entry name" value="HPT_dom_sf"/>
</dbReference>
<dbReference type="PANTHER" id="PTHR43047">
    <property type="entry name" value="TWO-COMPONENT HISTIDINE PROTEIN KINASE"/>
    <property type="match status" value="1"/>
</dbReference>
<evidence type="ECO:0000256" key="15">
    <source>
        <dbReference type="PROSITE-ProRule" id="PRU00169"/>
    </source>
</evidence>
<evidence type="ECO:0000256" key="16">
    <source>
        <dbReference type="SAM" id="MobiDB-lite"/>
    </source>
</evidence>
<dbReference type="EMBL" id="BSYI01000004">
    <property type="protein sequence ID" value="GMG81493.1"/>
    <property type="molecule type" value="Genomic_DNA"/>
</dbReference>
<evidence type="ECO:0000256" key="11">
    <source>
        <dbReference type="ARBA" id="ARBA00022989"/>
    </source>
</evidence>
<dbReference type="PRINTS" id="PR00344">
    <property type="entry name" value="BCTRLSENSOR"/>
</dbReference>
<evidence type="ECO:0000313" key="22">
    <source>
        <dbReference type="EMBL" id="GMG81493.1"/>
    </source>
</evidence>
<dbReference type="PROSITE" id="PS50109">
    <property type="entry name" value="HIS_KIN"/>
    <property type="match status" value="1"/>
</dbReference>
<feature type="domain" description="Response regulatory" evidence="19">
    <location>
        <begin position="616"/>
        <end position="735"/>
    </location>
</feature>
<dbReference type="PROSITE" id="PS50112">
    <property type="entry name" value="PAS"/>
    <property type="match status" value="1"/>
</dbReference>
<dbReference type="InterPro" id="IPR035965">
    <property type="entry name" value="PAS-like_dom_sf"/>
</dbReference>
<keyword evidence="23" id="KW-1185">Reference proteome</keyword>
<evidence type="ECO:0000256" key="2">
    <source>
        <dbReference type="ARBA" id="ARBA00004429"/>
    </source>
</evidence>
<dbReference type="InterPro" id="IPR011006">
    <property type="entry name" value="CheY-like_superfamily"/>
</dbReference>
<keyword evidence="13 17" id="KW-0472">Membrane</keyword>
<dbReference type="InterPro" id="IPR003594">
    <property type="entry name" value="HATPase_dom"/>
</dbReference>
<organism evidence="22 23">
    <name type="scientific">Paralimibaculum aggregatum</name>
    <dbReference type="NCBI Taxonomy" id="3036245"/>
    <lineage>
        <taxon>Bacteria</taxon>
        <taxon>Pseudomonadati</taxon>
        <taxon>Pseudomonadota</taxon>
        <taxon>Alphaproteobacteria</taxon>
        <taxon>Rhodobacterales</taxon>
        <taxon>Paracoccaceae</taxon>
        <taxon>Paralimibaculum</taxon>
    </lineage>
</organism>
<dbReference type="InterPro" id="IPR036890">
    <property type="entry name" value="HATPase_C_sf"/>
</dbReference>
<dbReference type="InterPro" id="IPR003661">
    <property type="entry name" value="HisK_dim/P_dom"/>
</dbReference>
<feature type="compositionally biased region" description="Low complexity" evidence="16">
    <location>
        <begin position="819"/>
        <end position="838"/>
    </location>
</feature>
<evidence type="ECO:0000256" key="13">
    <source>
        <dbReference type="ARBA" id="ARBA00023136"/>
    </source>
</evidence>
<dbReference type="Gene3D" id="3.40.50.2300">
    <property type="match status" value="1"/>
</dbReference>
<feature type="modified residue" description="4-aspartylphosphate" evidence="15">
    <location>
        <position position="665"/>
    </location>
</feature>
<accession>A0ABQ6LJU7</accession>
<feature type="region of interest" description="Disordered" evidence="16">
    <location>
        <begin position="763"/>
        <end position="1006"/>
    </location>
</feature>
<feature type="compositionally biased region" description="Low complexity" evidence="16">
    <location>
        <begin position="1146"/>
        <end position="1167"/>
    </location>
</feature>
<dbReference type="InterPro" id="IPR008207">
    <property type="entry name" value="Sig_transdc_His_kin_Hpt_dom"/>
</dbReference>
<feature type="transmembrane region" description="Helical" evidence="17">
    <location>
        <begin position="189"/>
        <end position="213"/>
    </location>
</feature>
<feature type="compositionally biased region" description="Low complexity" evidence="16">
    <location>
        <begin position="846"/>
        <end position="855"/>
    </location>
</feature>
<dbReference type="SUPFAM" id="SSF47384">
    <property type="entry name" value="Homodimeric domain of signal transducing histidine kinase"/>
    <property type="match status" value="1"/>
</dbReference>
<keyword evidence="4" id="KW-1003">Cell membrane</keyword>
<keyword evidence="5" id="KW-0997">Cell inner membrane</keyword>
<dbReference type="SMART" id="SM00388">
    <property type="entry name" value="HisKA"/>
    <property type="match status" value="1"/>
</dbReference>
<dbReference type="Gene3D" id="1.10.287.130">
    <property type="match status" value="1"/>
</dbReference>
<comment type="caution">
    <text evidence="22">The sequence shown here is derived from an EMBL/GenBank/DDBJ whole genome shotgun (WGS) entry which is preliminary data.</text>
</comment>
<keyword evidence="12" id="KW-0902">Two-component regulatory system</keyword>
<evidence type="ECO:0000256" key="4">
    <source>
        <dbReference type="ARBA" id="ARBA00022475"/>
    </source>
</evidence>
<dbReference type="SMART" id="SM00448">
    <property type="entry name" value="REC"/>
    <property type="match status" value="1"/>
</dbReference>
<dbReference type="PROSITE" id="PS50894">
    <property type="entry name" value="HPT"/>
    <property type="match status" value="1"/>
</dbReference>
<dbReference type="InterPro" id="IPR001789">
    <property type="entry name" value="Sig_transdc_resp-reg_receiver"/>
</dbReference>
<evidence type="ECO:0000256" key="8">
    <source>
        <dbReference type="ARBA" id="ARBA00022692"/>
    </source>
</evidence>
<keyword evidence="10" id="KW-0067">ATP-binding</keyword>
<dbReference type="Pfam" id="PF00072">
    <property type="entry name" value="Response_reg"/>
    <property type="match status" value="1"/>
</dbReference>
<feature type="compositionally biased region" description="Low complexity" evidence="16">
    <location>
        <begin position="766"/>
        <end position="792"/>
    </location>
</feature>
<evidence type="ECO:0000256" key="1">
    <source>
        <dbReference type="ARBA" id="ARBA00000085"/>
    </source>
</evidence>
<keyword evidence="11 17" id="KW-1133">Transmembrane helix</keyword>
<dbReference type="SUPFAM" id="SSF55874">
    <property type="entry name" value="ATPase domain of HSP90 chaperone/DNA topoisomerase II/histidine kinase"/>
    <property type="match status" value="1"/>
</dbReference>
<dbReference type="EC" id="2.7.13.3" evidence="3"/>
<feature type="compositionally biased region" description="Gly residues" evidence="16">
    <location>
        <begin position="1119"/>
        <end position="1131"/>
    </location>
</feature>
<dbReference type="SMART" id="SM00387">
    <property type="entry name" value="HATPase_c"/>
    <property type="match status" value="1"/>
</dbReference>
<dbReference type="CDD" id="cd00130">
    <property type="entry name" value="PAS"/>
    <property type="match status" value="1"/>
</dbReference>
<dbReference type="SUPFAM" id="SSF52172">
    <property type="entry name" value="CheY-like"/>
    <property type="match status" value="1"/>
</dbReference>
<dbReference type="SUPFAM" id="SSF55785">
    <property type="entry name" value="PYP-like sensor domain (PAS domain)"/>
    <property type="match status" value="1"/>
</dbReference>
<feature type="domain" description="Histidine kinase" evidence="18">
    <location>
        <begin position="375"/>
        <end position="596"/>
    </location>
</feature>
<proteinExistence type="predicted"/>
<dbReference type="Pfam" id="PF00512">
    <property type="entry name" value="HisKA"/>
    <property type="match status" value="1"/>
</dbReference>
<dbReference type="Pfam" id="PF00989">
    <property type="entry name" value="PAS"/>
    <property type="match status" value="1"/>
</dbReference>
<keyword evidence="8 17" id="KW-0812">Transmembrane</keyword>
<feature type="domain" description="PAS" evidence="20">
    <location>
        <begin position="228"/>
        <end position="299"/>
    </location>
</feature>
<keyword evidence="7" id="KW-0808">Transferase</keyword>
<dbReference type="SMART" id="SM00091">
    <property type="entry name" value="PAS"/>
    <property type="match status" value="1"/>
</dbReference>
<dbReference type="InterPro" id="IPR005467">
    <property type="entry name" value="His_kinase_dom"/>
</dbReference>
<dbReference type="SUPFAM" id="SSF47226">
    <property type="entry name" value="Histidine-containing phosphotransfer domain, HPT domain"/>
    <property type="match status" value="1"/>
</dbReference>
<dbReference type="Pfam" id="PF01627">
    <property type="entry name" value="Hpt"/>
    <property type="match status" value="1"/>
</dbReference>
<keyword evidence="10" id="KW-0547">Nucleotide-binding</keyword>
<evidence type="ECO:0000256" key="5">
    <source>
        <dbReference type="ARBA" id="ARBA00022519"/>
    </source>
</evidence>
<comment type="subcellular location">
    <subcellularLocation>
        <location evidence="2">Cell inner membrane</location>
        <topology evidence="2">Multi-pass membrane protein</topology>
    </subcellularLocation>
</comment>
<evidence type="ECO:0000256" key="10">
    <source>
        <dbReference type="ARBA" id="ARBA00022840"/>
    </source>
</evidence>
<gene>
    <name evidence="22" type="ORF">LNKW23_07060</name>
</gene>
<evidence type="ECO:0000259" key="18">
    <source>
        <dbReference type="PROSITE" id="PS50109"/>
    </source>
</evidence>
<dbReference type="RefSeq" id="WP_285670157.1">
    <property type="nucleotide sequence ID" value="NZ_BSYI01000004.1"/>
</dbReference>
<dbReference type="InterPro" id="IPR004358">
    <property type="entry name" value="Sig_transdc_His_kin-like_C"/>
</dbReference>
<dbReference type="Pfam" id="PF02518">
    <property type="entry name" value="HATPase_c"/>
    <property type="match status" value="1"/>
</dbReference>
<feature type="region of interest" description="Disordered" evidence="16">
    <location>
        <begin position="1077"/>
        <end position="1167"/>
    </location>
</feature>
<feature type="domain" description="HPt" evidence="21">
    <location>
        <begin position="1190"/>
        <end position="1290"/>
    </location>
</feature>
<keyword evidence="6 15" id="KW-0597">Phosphoprotein</keyword>
<dbReference type="NCBIfam" id="TIGR00229">
    <property type="entry name" value="sensory_box"/>
    <property type="match status" value="1"/>
</dbReference>
<feature type="transmembrane region" description="Helical" evidence="17">
    <location>
        <begin position="23"/>
        <end position="43"/>
    </location>
</feature>
<dbReference type="InterPro" id="IPR000014">
    <property type="entry name" value="PAS"/>
</dbReference>
<evidence type="ECO:0000256" key="3">
    <source>
        <dbReference type="ARBA" id="ARBA00012438"/>
    </source>
</evidence>
<dbReference type="Proteomes" id="UP001239909">
    <property type="component" value="Unassembled WGS sequence"/>
</dbReference>
<evidence type="ECO:0000259" key="20">
    <source>
        <dbReference type="PROSITE" id="PS50112"/>
    </source>
</evidence>
<reference evidence="22 23" key="1">
    <citation type="submission" date="2023-04" db="EMBL/GenBank/DDBJ databases">
        <title>Marinoamorphus aggregata gen. nov., sp. Nov., isolate from tissue of brittle star Ophioplocus japonicus.</title>
        <authorList>
            <person name="Kawano K."/>
            <person name="Sawayama S."/>
            <person name="Nakagawa S."/>
        </authorList>
    </citation>
    <scope>NUCLEOTIDE SEQUENCE [LARGE SCALE GENOMIC DNA]</scope>
    <source>
        <strain evidence="22 23">NKW23</strain>
    </source>
</reference>